<protein>
    <recommendedName>
        <fullName evidence="1">SGNH hydrolase-type esterase domain-containing protein</fullName>
    </recommendedName>
</protein>
<dbReference type="Proteomes" id="UP000007110">
    <property type="component" value="Unassembled WGS sequence"/>
</dbReference>
<evidence type="ECO:0000313" key="3">
    <source>
        <dbReference type="Proteomes" id="UP000007110"/>
    </source>
</evidence>
<sequence length="190" mass="21249">MVWIYSDSQLRPIVQGESLHVEGHLQFGINCTPGGTCQHVQQELLSFSPEHDPDVVVLATGTNNLHNKTHMGHLEKALYGDSETFRSLIRSAGEKFPGAELIATSILPRLDSFGGYVDLYNGGFATVCDEEGVSWIDLTSYYPEESTVLWAKDGLHLSECTGLPLYMHILNDEVHRVLFESKLEKIHTYK</sequence>
<reference evidence="2" key="2">
    <citation type="submission" date="2021-01" db="UniProtKB">
        <authorList>
            <consortium name="EnsemblMetazoa"/>
        </authorList>
    </citation>
    <scope>IDENTIFICATION</scope>
</reference>
<dbReference type="AlphaFoldDB" id="A0A7M7NXE4"/>
<proteinExistence type="predicted"/>
<reference evidence="3" key="1">
    <citation type="submission" date="2015-02" db="EMBL/GenBank/DDBJ databases">
        <title>Genome sequencing for Strongylocentrotus purpuratus.</title>
        <authorList>
            <person name="Murali S."/>
            <person name="Liu Y."/>
            <person name="Vee V."/>
            <person name="English A."/>
            <person name="Wang M."/>
            <person name="Skinner E."/>
            <person name="Han Y."/>
            <person name="Muzny D.M."/>
            <person name="Worley K.C."/>
            <person name="Gibbs R.A."/>
        </authorList>
    </citation>
    <scope>NUCLEOTIDE SEQUENCE</scope>
</reference>
<dbReference type="InParanoid" id="A0A7M7NXE4"/>
<dbReference type="GeneID" id="115924434"/>
<dbReference type="KEGG" id="spu:115924434"/>
<keyword evidence="3" id="KW-1185">Reference proteome</keyword>
<evidence type="ECO:0000259" key="1">
    <source>
        <dbReference type="Pfam" id="PF13472"/>
    </source>
</evidence>
<feature type="domain" description="SGNH hydrolase-type esterase" evidence="1">
    <location>
        <begin position="41"/>
        <end position="159"/>
    </location>
</feature>
<dbReference type="SUPFAM" id="SSF52266">
    <property type="entry name" value="SGNH hydrolase"/>
    <property type="match status" value="1"/>
</dbReference>
<dbReference type="InterPro" id="IPR013830">
    <property type="entry name" value="SGNH_hydro"/>
</dbReference>
<name>A0A7M7NXE4_STRPU</name>
<dbReference type="OrthoDB" id="8952497at2759"/>
<organism evidence="2 3">
    <name type="scientific">Strongylocentrotus purpuratus</name>
    <name type="common">Purple sea urchin</name>
    <dbReference type="NCBI Taxonomy" id="7668"/>
    <lineage>
        <taxon>Eukaryota</taxon>
        <taxon>Metazoa</taxon>
        <taxon>Echinodermata</taxon>
        <taxon>Eleutherozoa</taxon>
        <taxon>Echinozoa</taxon>
        <taxon>Echinoidea</taxon>
        <taxon>Euechinoidea</taxon>
        <taxon>Echinacea</taxon>
        <taxon>Camarodonta</taxon>
        <taxon>Echinidea</taxon>
        <taxon>Strongylocentrotidae</taxon>
        <taxon>Strongylocentrotus</taxon>
    </lineage>
</organism>
<evidence type="ECO:0000313" key="2">
    <source>
        <dbReference type="EnsemblMetazoa" id="XP_030842380"/>
    </source>
</evidence>
<dbReference type="EnsemblMetazoa" id="XM_030986520">
    <property type="protein sequence ID" value="XP_030842380"/>
    <property type="gene ID" value="LOC115924434"/>
</dbReference>
<dbReference type="InterPro" id="IPR036514">
    <property type="entry name" value="SGNH_hydro_sf"/>
</dbReference>
<dbReference type="Pfam" id="PF13472">
    <property type="entry name" value="Lipase_GDSL_2"/>
    <property type="match status" value="1"/>
</dbReference>
<dbReference type="RefSeq" id="XP_030842380.1">
    <property type="nucleotide sequence ID" value="XM_030986520.1"/>
</dbReference>
<dbReference type="Gene3D" id="3.40.50.1110">
    <property type="entry name" value="SGNH hydrolase"/>
    <property type="match status" value="1"/>
</dbReference>
<dbReference type="OMA" id="INCTPGG"/>
<accession>A0A7M7NXE4</accession>